<dbReference type="PROSITE" id="PS00116">
    <property type="entry name" value="DNA_POLYMERASE_B"/>
    <property type="match status" value="1"/>
</dbReference>
<name>X0X452_9ZZZZ</name>
<sequence>FHSQQLVSSITRRGHEIITQSRDKIEMCGYKVIYGDTDSLFVLLGPSHDSQSAQLIGQRLMKDLNTWWTETLADTYDIDCHLEVEFETHYTRFLMPTIRGMQTGSKKRYAGLITGSNGEHRLIVKGLEAARSDWTPLARKFQRELYRRVFLNLPFDSFVRDTAEALQSGKLDASLVYRKRLRRRLDEYQRNVPPHVQAARKLALHGNWIRYVITCNGPEPVDALESAPDYQHYLEKQLAPA</sequence>
<feature type="domain" description="DNA-directed DNA polymerase family B multifunctional" evidence="7">
    <location>
        <begin position="2"/>
        <end position="237"/>
    </location>
</feature>
<keyword evidence="5" id="KW-0238">DNA-binding</keyword>
<evidence type="ECO:0000313" key="8">
    <source>
        <dbReference type="EMBL" id="GAG31423.1"/>
    </source>
</evidence>
<dbReference type="FunFam" id="3.90.1600.10:FF:000030">
    <property type="entry name" value="DNA polymerase II"/>
    <property type="match status" value="1"/>
</dbReference>
<dbReference type="GO" id="GO:0003887">
    <property type="term" value="F:DNA-directed DNA polymerase activity"/>
    <property type="evidence" value="ECO:0007669"/>
    <property type="project" value="UniProtKB-KW"/>
</dbReference>
<evidence type="ECO:0000256" key="5">
    <source>
        <dbReference type="ARBA" id="ARBA00023125"/>
    </source>
</evidence>
<evidence type="ECO:0000256" key="4">
    <source>
        <dbReference type="ARBA" id="ARBA00022932"/>
    </source>
</evidence>
<dbReference type="InterPro" id="IPR050240">
    <property type="entry name" value="DNA_pol_type-B"/>
</dbReference>
<organism evidence="8">
    <name type="scientific">marine sediment metagenome</name>
    <dbReference type="NCBI Taxonomy" id="412755"/>
    <lineage>
        <taxon>unclassified sequences</taxon>
        <taxon>metagenomes</taxon>
        <taxon>ecological metagenomes</taxon>
    </lineage>
</organism>
<dbReference type="PANTHER" id="PTHR10322">
    <property type="entry name" value="DNA POLYMERASE CATALYTIC SUBUNIT"/>
    <property type="match status" value="1"/>
</dbReference>
<dbReference type="Gene3D" id="1.10.132.60">
    <property type="entry name" value="DNA polymerase family B, C-terminal domain"/>
    <property type="match status" value="1"/>
</dbReference>
<dbReference type="PANTHER" id="PTHR10322:SF23">
    <property type="entry name" value="DNA POLYMERASE DELTA CATALYTIC SUBUNIT"/>
    <property type="match status" value="1"/>
</dbReference>
<comment type="catalytic activity">
    <reaction evidence="6">
        <text>DNA(n) + a 2'-deoxyribonucleoside 5'-triphosphate = DNA(n+1) + diphosphate</text>
        <dbReference type="Rhea" id="RHEA:22508"/>
        <dbReference type="Rhea" id="RHEA-COMP:17339"/>
        <dbReference type="Rhea" id="RHEA-COMP:17340"/>
        <dbReference type="ChEBI" id="CHEBI:33019"/>
        <dbReference type="ChEBI" id="CHEBI:61560"/>
        <dbReference type="ChEBI" id="CHEBI:173112"/>
        <dbReference type="EC" id="2.7.7.7"/>
    </reaction>
</comment>
<dbReference type="InterPro" id="IPR043502">
    <property type="entry name" value="DNA/RNA_pol_sf"/>
</dbReference>
<evidence type="ECO:0000256" key="6">
    <source>
        <dbReference type="ARBA" id="ARBA00049244"/>
    </source>
</evidence>
<reference evidence="8" key="1">
    <citation type="journal article" date="2014" name="Front. Microbiol.">
        <title>High frequency of phylogenetically diverse reductive dehalogenase-homologous genes in deep subseafloor sedimentary metagenomes.</title>
        <authorList>
            <person name="Kawai M."/>
            <person name="Futagami T."/>
            <person name="Toyoda A."/>
            <person name="Takaki Y."/>
            <person name="Nishi S."/>
            <person name="Hori S."/>
            <person name="Arai W."/>
            <person name="Tsubouchi T."/>
            <person name="Morono Y."/>
            <person name="Uchiyama I."/>
            <person name="Ito T."/>
            <person name="Fujiyama A."/>
            <person name="Inagaki F."/>
            <person name="Takami H."/>
        </authorList>
    </citation>
    <scope>NUCLEOTIDE SEQUENCE</scope>
    <source>
        <strain evidence="8">Expedition CK06-06</strain>
    </source>
</reference>
<gene>
    <name evidence="8" type="ORF">S01H1_73757</name>
</gene>
<dbReference type="GO" id="GO:0008296">
    <property type="term" value="F:3'-5'-DNA exonuclease activity"/>
    <property type="evidence" value="ECO:0007669"/>
    <property type="project" value="TreeGrafter"/>
</dbReference>
<keyword evidence="3" id="KW-0548">Nucleotidyltransferase</keyword>
<dbReference type="SUPFAM" id="SSF56672">
    <property type="entry name" value="DNA/RNA polymerases"/>
    <property type="match status" value="1"/>
</dbReference>
<dbReference type="Gene3D" id="3.90.1600.10">
    <property type="entry name" value="Palm domain of DNA polymerase"/>
    <property type="match status" value="1"/>
</dbReference>
<dbReference type="InterPro" id="IPR023211">
    <property type="entry name" value="DNA_pol_palm_dom_sf"/>
</dbReference>
<dbReference type="InterPro" id="IPR006134">
    <property type="entry name" value="DNA-dir_DNA_pol_B_multi_dom"/>
</dbReference>
<evidence type="ECO:0000256" key="3">
    <source>
        <dbReference type="ARBA" id="ARBA00022695"/>
    </source>
</evidence>
<dbReference type="AlphaFoldDB" id="X0X452"/>
<dbReference type="GO" id="GO:0000166">
    <property type="term" value="F:nucleotide binding"/>
    <property type="evidence" value="ECO:0007669"/>
    <property type="project" value="InterPro"/>
</dbReference>
<dbReference type="EMBL" id="BARS01049298">
    <property type="protein sequence ID" value="GAG31423.1"/>
    <property type="molecule type" value="Genomic_DNA"/>
</dbReference>
<dbReference type="InterPro" id="IPR017964">
    <property type="entry name" value="DNA-dir_DNA_pol_B_CS"/>
</dbReference>
<protein>
    <recommendedName>
        <fullName evidence="1">DNA-directed DNA polymerase</fullName>
        <ecNumber evidence="1">2.7.7.7</ecNumber>
    </recommendedName>
</protein>
<keyword evidence="2" id="KW-0808">Transferase</keyword>
<dbReference type="EC" id="2.7.7.7" evidence="1"/>
<keyword evidence="4" id="KW-0239">DNA-directed DNA polymerase</keyword>
<accession>X0X452</accession>
<proteinExistence type="predicted"/>
<dbReference type="Pfam" id="PF00136">
    <property type="entry name" value="DNA_pol_B"/>
    <property type="match status" value="1"/>
</dbReference>
<comment type="caution">
    <text evidence="8">The sequence shown here is derived from an EMBL/GenBank/DDBJ whole genome shotgun (WGS) entry which is preliminary data.</text>
</comment>
<evidence type="ECO:0000259" key="7">
    <source>
        <dbReference type="Pfam" id="PF00136"/>
    </source>
</evidence>
<dbReference type="GO" id="GO:0003677">
    <property type="term" value="F:DNA binding"/>
    <property type="evidence" value="ECO:0007669"/>
    <property type="project" value="UniProtKB-KW"/>
</dbReference>
<evidence type="ECO:0000256" key="1">
    <source>
        <dbReference type="ARBA" id="ARBA00012417"/>
    </source>
</evidence>
<feature type="non-terminal residue" evidence="8">
    <location>
        <position position="1"/>
    </location>
</feature>
<feature type="non-terminal residue" evidence="8">
    <location>
        <position position="241"/>
    </location>
</feature>
<dbReference type="GO" id="GO:0045004">
    <property type="term" value="P:DNA replication proofreading"/>
    <property type="evidence" value="ECO:0007669"/>
    <property type="project" value="TreeGrafter"/>
</dbReference>
<dbReference type="InterPro" id="IPR042087">
    <property type="entry name" value="DNA_pol_B_thumb"/>
</dbReference>
<dbReference type="GO" id="GO:0009432">
    <property type="term" value="P:SOS response"/>
    <property type="evidence" value="ECO:0007669"/>
    <property type="project" value="TreeGrafter"/>
</dbReference>
<evidence type="ECO:0000256" key="2">
    <source>
        <dbReference type="ARBA" id="ARBA00022679"/>
    </source>
</evidence>